<gene>
    <name evidence="3" type="ORF">LXN57_44515</name>
</gene>
<evidence type="ECO:0000313" key="3">
    <source>
        <dbReference type="EMBL" id="MCM4084617.1"/>
    </source>
</evidence>
<dbReference type="RefSeq" id="WP_251804362.1">
    <property type="nucleotide sequence ID" value="NZ_JAMQOL010000080.1"/>
</dbReference>
<evidence type="ECO:0000313" key="4">
    <source>
        <dbReference type="Proteomes" id="UP001523216"/>
    </source>
</evidence>
<proteinExistence type="predicted"/>
<evidence type="ECO:0000259" key="2">
    <source>
        <dbReference type="Pfam" id="PF15615"/>
    </source>
</evidence>
<dbReference type="EMBL" id="JAMQOL010000080">
    <property type="protein sequence ID" value="MCM4084617.1"/>
    <property type="molecule type" value="Genomic_DNA"/>
</dbReference>
<keyword evidence="4" id="KW-1185">Reference proteome</keyword>
<dbReference type="Pfam" id="PF13208">
    <property type="entry name" value="TerB_N"/>
    <property type="match status" value="1"/>
</dbReference>
<feature type="domain" description="TerB N-terminal" evidence="1">
    <location>
        <begin position="14"/>
        <end position="212"/>
    </location>
</feature>
<dbReference type="Proteomes" id="UP001523216">
    <property type="component" value="Unassembled WGS sequence"/>
</dbReference>
<reference evidence="3 4" key="1">
    <citation type="submission" date="2022-06" db="EMBL/GenBank/DDBJ databases">
        <title>Actinoplanes abujensis sp. nov., isolated from Nigerian arid soil.</title>
        <authorList>
            <person name="Ding P."/>
        </authorList>
    </citation>
    <scope>NUCLEOTIDE SEQUENCE [LARGE SCALE GENOMIC DNA]</scope>
    <source>
        <strain evidence="4">TRM88002</strain>
    </source>
</reference>
<organism evidence="3 4">
    <name type="scientific">Paractinoplanes hotanensis</name>
    <dbReference type="NCBI Taxonomy" id="2906497"/>
    <lineage>
        <taxon>Bacteria</taxon>
        <taxon>Bacillati</taxon>
        <taxon>Actinomycetota</taxon>
        <taxon>Actinomycetes</taxon>
        <taxon>Micromonosporales</taxon>
        <taxon>Micromonosporaceae</taxon>
        <taxon>Paractinoplanes</taxon>
    </lineage>
</organism>
<dbReference type="Pfam" id="PF15615">
    <property type="entry name" value="TerB_C"/>
    <property type="match status" value="1"/>
</dbReference>
<protein>
    <submittedName>
        <fullName evidence="3">TerB N-terminal domain-containing protein</fullName>
    </submittedName>
</protein>
<sequence>MVTTLQSAPGRWIPPGEPAVVGGHVVADGLFYLGRRLSSGSGPAESSFVNPDLPVSAVPGRYVVPGRGPDLAYHLLSPFARKAYLDWLAGGRRADVPPGLVLLFCFGLERRVLVEGDVDPTVRRDLPAITAEAGRLRARYGDRTALRKALDDLLDLLETVAAPGAAPTTEPGRETPAAVRIGLARFAASSTPVPVAWARAWMRHHPALSPRRSEIDCPSEFERLFTLRYRDRYGHGVVARGGGTGIRLRYRPADPGLPTTLVWRADLPDLLSDPHDIRSLAALRDETAAALDPYRRWLVRYPQGRDSLAAAALLPADLVDARHGRLGAVRVWAERRLDGRASAMIEAGEFWDFWSAADPQRMSTDEAVPWLALLARIGFGVEPDVRFGAPPPARGPAVLFRLGRPAADRPGVRFGSAAAIVRCAAAVASAAGPVDPRGPAGAALLAGVAELAAALCLDPGEDVRLAARLSWLLTTRVEVDRLVRQTAMTTAAERELAGHYLVTVAVAADPVIGPATVAVLTRVYRILGLPVDLVFGRLHDRSTGNAPILPRVADDDEDPPVPVRRRAAETGAERPDEPVVVQAGGCRPTGYALPWAAPAEPAPTGLRLDRDLVRKKVAESDTAAALLGAIFDADEVADAEGGGEGAVPAPPAIPGLDGVHGALLSALGERPTWTRDEFESLAAAHGVLPDGALDVLNEVAMDTAGAPVVGGDIILTIDNDVLLELHA</sequence>
<name>A0ABT0YGK5_9ACTN</name>
<feature type="domain" description="TerB-C" evidence="2">
    <location>
        <begin position="611"/>
        <end position="725"/>
    </location>
</feature>
<evidence type="ECO:0000259" key="1">
    <source>
        <dbReference type="Pfam" id="PF13208"/>
    </source>
</evidence>
<comment type="caution">
    <text evidence="3">The sequence shown here is derived from an EMBL/GenBank/DDBJ whole genome shotgun (WGS) entry which is preliminary data.</text>
</comment>
<dbReference type="InterPro" id="IPR025266">
    <property type="entry name" value="TerB_N"/>
</dbReference>
<dbReference type="InterPro" id="IPR028932">
    <property type="entry name" value="TerB-C"/>
</dbReference>
<accession>A0ABT0YGK5</accession>